<dbReference type="Proteomes" id="UP000757232">
    <property type="component" value="Unassembled WGS sequence"/>
</dbReference>
<sequence length="121" mass="13548">MFAPAKLLALEGSDKQHRVSTSVIASKQTHKKTTCTKIEADQRSLSTQLKDKDAEFHRDSRIVNRLVFGVQLALEEVERAEERVDNAQDHLEVIRRAESEVGKRAESGATAFPEDEATCKL</sequence>
<dbReference type="EMBL" id="LNZH02000152">
    <property type="protein sequence ID" value="OCB89597.1"/>
    <property type="molecule type" value="Genomic_DNA"/>
</dbReference>
<reference evidence="3" key="1">
    <citation type="submission" date="2016-06" db="EMBL/GenBank/DDBJ databases">
        <title>Draft Genome sequence of the fungus Inonotus baumii.</title>
        <authorList>
            <person name="Zhu H."/>
            <person name="Lin W."/>
        </authorList>
    </citation>
    <scope>NUCLEOTIDE SEQUENCE</scope>
    <source>
        <strain evidence="3">821</strain>
    </source>
</reference>
<evidence type="ECO:0000256" key="2">
    <source>
        <dbReference type="SAM" id="MobiDB-lite"/>
    </source>
</evidence>
<dbReference type="AlphaFoldDB" id="A0A9Q5N769"/>
<comment type="caution">
    <text evidence="3">The sequence shown here is derived from an EMBL/GenBank/DDBJ whole genome shotgun (WGS) entry which is preliminary data.</text>
</comment>
<gene>
    <name evidence="3" type="ORF">A7U60_g3195</name>
</gene>
<accession>A0A9Q5N769</accession>
<keyword evidence="4" id="KW-1185">Reference proteome</keyword>
<feature type="region of interest" description="Disordered" evidence="2">
    <location>
        <begin position="100"/>
        <end position="121"/>
    </location>
</feature>
<proteinExistence type="predicted"/>
<evidence type="ECO:0000313" key="4">
    <source>
        <dbReference type="Proteomes" id="UP000757232"/>
    </source>
</evidence>
<evidence type="ECO:0000256" key="1">
    <source>
        <dbReference type="SAM" id="Coils"/>
    </source>
</evidence>
<organism evidence="3 4">
    <name type="scientific">Sanghuangporus baumii</name>
    <name type="common">Phellinus baumii</name>
    <dbReference type="NCBI Taxonomy" id="108892"/>
    <lineage>
        <taxon>Eukaryota</taxon>
        <taxon>Fungi</taxon>
        <taxon>Dikarya</taxon>
        <taxon>Basidiomycota</taxon>
        <taxon>Agaricomycotina</taxon>
        <taxon>Agaricomycetes</taxon>
        <taxon>Hymenochaetales</taxon>
        <taxon>Hymenochaetaceae</taxon>
        <taxon>Sanghuangporus</taxon>
    </lineage>
</organism>
<evidence type="ECO:0000313" key="3">
    <source>
        <dbReference type="EMBL" id="OCB89597.1"/>
    </source>
</evidence>
<name>A0A9Q5N769_SANBA</name>
<keyword evidence="1" id="KW-0175">Coiled coil</keyword>
<protein>
    <submittedName>
        <fullName evidence="3">Uncharacterized protein</fullName>
    </submittedName>
</protein>
<feature type="coiled-coil region" evidence="1">
    <location>
        <begin position="70"/>
        <end position="97"/>
    </location>
</feature>